<evidence type="ECO:0008006" key="3">
    <source>
        <dbReference type="Google" id="ProtNLM"/>
    </source>
</evidence>
<dbReference type="AlphaFoldDB" id="A0A7Z2JHY2"/>
<keyword evidence="2" id="KW-1185">Reference proteome</keyword>
<dbReference type="OrthoDB" id="9808993at2"/>
<evidence type="ECO:0000313" key="1">
    <source>
        <dbReference type="EMBL" id="QGZ64583.1"/>
    </source>
</evidence>
<accession>A0A7Z2JHY2</accession>
<dbReference type="Proteomes" id="UP000433577">
    <property type="component" value="Chromosome 3"/>
</dbReference>
<dbReference type="PIRSF" id="PIRSF035170">
    <property type="entry name" value="HD_phosphohydro"/>
    <property type="match status" value="1"/>
</dbReference>
<protein>
    <recommendedName>
        <fullName evidence="3">Metal-dependent HD superfamily phosphohydrolase</fullName>
    </recommendedName>
</protein>
<gene>
    <name evidence="1" type="ORF">FAZ98_22335</name>
</gene>
<proteinExistence type="predicted"/>
<dbReference type="PANTHER" id="PTHR21174">
    <property type="match status" value="1"/>
</dbReference>
<dbReference type="PANTHER" id="PTHR21174:SF0">
    <property type="entry name" value="HD PHOSPHOHYDROLASE FAMILY PROTEIN-RELATED"/>
    <property type="match status" value="1"/>
</dbReference>
<dbReference type="EMBL" id="CP046915">
    <property type="protein sequence ID" value="QGZ64583.1"/>
    <property type="molecule type" value="Genomic_DNA"/>
</dbReference>
<sequence>MREPSTEQLIALQTSCDACFGTPAVWPVVARAYREPQRHYHTLVHIGELLTSLAPFRTDPLWPAIELAVWGHDAVYATHLPDYAENEARSAAWLVHLVSEQCPAAWRHAHAAHVSLATNVILATKQHRVPESLANDPRLRRVAQLFLDADLAILAAPAQRLIEYDRDIAREWAQDPDAPAEAFRDGRYRALLGLRAHAPLFHSNEFAALEPLAHANLDVLIRRYALPRE</sequence>
<reference evidence="1 2" key="1">
    <citation type="submission" date="2019-12" db="EMBL/GenBank/DDBJ databases">
        <title>Paraburkholderia acidiphila 7Q-K02 sp. nov and Paraburkholderia acidisoli DHF22 sp. nov., two strains isolated from forest soil.</title>
        <authorList>
            <person name="Gao Z."/>
            <person name="Qiu L."/>
        </authorList>
    </citation>
    <scope>NUCLEOTIDE SEQUENCE [LARGE SCALE GENOMIC DNA]</scope>
    <source>
        <strain evidence="1 2">DHF22</strain>
    </source>
</reference>
<dbReference type="RefSeq" id="WP_158954164.1">
    <property type="nucleotide sequence ID" value="NZ_CP046915.1"/>
</dbReference>
<dbReference type="KEGG" id="pacs:FAZ98_22335"/>
<evidence type="ECO:0000313" key="2">
    <source>
        <dbReference type="Proteomes" id="UP000433577"/>
    </source>
</evidence>
<name>A0A7Z2JHY2_9BURK</name>
<dbReference type="SUPFAM" id="SSF109604">
    <property type="entry name" value="HD-domain/PDEase-like"/>
    <property type="match status" value="1"/>
</dbReference>
<dbReference type="InterPro" id="IPR009218">
    <property type="entry name" value="HD_phosphohydro"/>
</dbReference>
<organism evidence="1 2">
    <name type="scientific">Paraburkholderia acidisoli</name>
    <dbReference type="NCBI Taxonomy" id="2571748"/>
    <lineage>
        <taxon>Bacteria</taxon>
        <taxon>Pseudomonadati</taxon>
        <taxon>Pseudomonadota</taxon>
        <taxon>Betaproteobacteria</taxon>
        <taxon>Burkholderiales</taxon>
        <taxon>Burkholderiaceae</taxon>
        <taxon>Paraburkholderia</taxon>
    </lineage>
</organism>